<sequence length="289" mass="32822">MNSHRSQSEYRLLPDDEHNNVRDPVCARCQEPISGKCSSRWNSITKFLLIFGLCQVPVLLLGFLALPRFQSKPQGTMGSEDSSGYLALKKYSSIKSPYNIVDAADASPEADEFGTNLKNDDGIVAVDSQWARQRNLPHTVSHPHKPDLQVYQLNVFHSLHCLYRIRNRLISKIPLEKWPRNDIHTMHCVDHLRNDLMCNIDVSLSGSAGFVSFNVHGHDRQCRDMTAVQKWALEHSWPGYKSFLEDVVGYDADEAERVNMAVAGQGKWNKANSTHDKETGKIDVWFEET</sequence>
<protein>
    <submittedName>
        <fullName evidence="1">Uncharacterized protein</fullName>
    </submittedName>
</protein>
<evidence type="ECO:0000313" key="2">
    <source>
        <dbReference type="Proteomes" id="UP000805649"/>
    </source>
</evidence>
<dbReference type="Proteomes" id="UP000805649">
    <property type="component" value="Unassembled WGS sequence"/>
</dbReference>
<organism evidence="1 2">
    <name type="scientific">Colletotrichum truncatum</name>
    <name type="common">Anthracnose fungus</name>
    <name type="synonym">Colletotrichum capsici</name>
    <dbReference type="NCBI Taxonomy" id="5467"/>
    <lineage>
        <taxon>Eukaryota</taxon>
        <taxon>Fungi</taxon>
        <taxon>Dikarya</taxon>
        <taxon>Ascomycota</taxon>
        <taxon>Pezizomycotina</taxon>
        <taxon>Sordariomycetes</taxon>
        <taxon>Hypocreomycetidae</taxon>
        <taxon>Glomerellales</taxon>
        <taxon>Glomerellaceae</taxon>
        <taxon>Colletotrichum</taxon>
        <taxon>Colletotrichum truncatum species complex</taxon>
    </lineage>
</organism>
<gene>
    <name evidence="1" type="ORF">CTRU02_202407</name>
</gene>
<keyword evidence="2" id="KW-1185">Reference proteome</keyword>
<accession>A0ACC3ZKD0</accession>
<evidence type="ECO:0000313" key="1">
    <source>
        <dbReference type="EMBL" id="KAL0944520.1"/>
    </source>
</evidence>
<reference evidence="1 2" key="1">
    <citation type="journal article" date="2020" name="Phytopathology">
        <title>Genome Sequence Resources of Colletotrichum truncatum, C. plurivorum, C. musicola, and C. sojae: Four Species Pathogenic to Soybean (Glycine max).</title>
        <authorList>
            <person name="Rogerio F."/>
            <person name="Boufleur T.R."/>
            <person name="Ciampi-Guillardi M."/>
            <person name="Sukno S.A."/>
            <person name="Thon M.R."/>
            <person name="Massola Junior N.S."/>
            <person name="Baroncelli R."/>
        </authorList>
    </citation>
    <scope>NUCLEOTIDE SEQUENCE [LARGE SCALE GENOMIC DNA]</scope>
    <source>
        <strain evidence="1 2">CMES1059</strain>
    </source>
</reference>
<dbReference type="EMBL" id="VUJX02000001">
    <property type="protein sequence ID" value="KAL0944520.1"/>
    <property type="molecule type" value="Genomic_DNA"/>
</dbReference>
<name>A0ACC3ZKD0_COLTU</name>
<comment type="caution">
    <text evidence="1">The sequence shown here is derived from an EMBL/GenBank/DDBJ whole genome shotgun (WGS) entry which is preliminary data.</text>
</comment>
<proteinExistence type="predicted"/>